<dbReference type="eggNOG" id="ENOG502QU12">
    <property type="taxonomic scope" value="Eukaryota"/>
</dbReference>
<organism evidence="5 6">
    <name type="scientific">Ophiostoma piceae (strain UAMH 11346)</name>
    <name type="common">Sap stain fungus</name>
    <dbReference type="NCBI Taxonomy" id="1262450"/>
    <lineage>
        <taxon>Eukaryota</taxon>
        <taxon>Fungi</taxon>
        <taxon>Dikarya</taxon>
        <taxon>Ascomycota</taxon>
        <taxon>Pezizomycotina</taxon>
        <taxon>Sordariomycetes</taxon>
        <taxon>Sordariomycetidae</taxon>
        <taxon>Ophiostomatales</taxon>
        <taxon>Ophiostomataceae</taxon>
        <taxon>Ophiostoma</taxon>
    </lineage>
</organism>
<protein>
    <recommendedName>
        <fullName evidence="7">Tat pathway signal sequence</fullName>
    </recommendedName>
</protein>
<feature type="region of interest" description="Disordered" evidence="2">
    <location>
        <begin position="187"/>
        <end position="258"/>
    </location>
</feature>
<name>S3CBP9_OPHP1</name>
<dbReference type="PANTHER" id="PTHR36681">
    <property type="entry name" value="NUCLEAR GTPASE, GERMINAL CENTER-ASSOCIATED, TANDEM DUPLICATE 3"/>
    <property type="match status" value="1"/>
</dbReference>
<evidence type="ECO:0000313" key="6">
    <source>
        <dbReference type="Proteomes" id="UP000016923"/>
    </source>
</evidence>
<feature type="compositionally biased region" description="Basic residues" evidence="2">
    <location>
        <begin position="871"/>
        <end position="885"/>
    </location>
</feature>
<dbReference type="Pfam" id="PF24564">
    <property type="entry name" value="DUF7605"/>
    <property type="match status" value="1"/>
</dbReference>
<feature type="region of interest" description="Disordered" evidence="2">
    <location>
        <begin position="865"/>
        <end position="892"/>
    </location>
</feature>
<dbReference type="SUPFAM" id="SSF52540">
    <property type="entry name" value="P-loop containing nucleoside triphosphate hydrolases"/>
    <property type="match status" value="1"/>
</dbReference>
<dbReference type="Proteomes" id="UP000016923">
    <property type="component" value="Unassembled WGS sequence"/>
</dbReference>
<sequence length="1321" mass="143945">MSLNEQTSEAQPHLSDSSEGQNHQQGASFMASNPQASSTPSQLQAAGSILPYQSRPLSYQHSFSPPQSPSLFLPPQSSFPSLFASSSFLGQNQYVLSAADDDLFVEQYGSVGEMQAPATPYSAAINTDFLFTPPPGGDEKHHITEAEPQTSEPNEIAGFLHLQRMLNSESMEGSNVPFAEPARTVETGIGKTTKAPDTKTKTAKAKTTPKSRAPPKTAKGAASKATKARQPAKNTKAPKTTKARTTARSKEAPEYAPESRLLVPPSALLNQAPPKWGNLEEIVNSGSAQVVAQAVKASRPLLATLAETINGIGAGSGIGRDWACRIQKLAQLVDATTTASRRLLIGVVGRTGTGKSSIINAVLDEVRVVPTNGLRACTAVVTEIAWNPSNNPDEKYMAEIEFVQPELWQSDVVRLHGDLTDELEGGGGDDDGIVRSRIALAKLRTVFPHHIKGKESIFSGECTVETLLADASVNSLLGTVQTVRAADVDSFYEQLKIYLDSTVIGNDNDDNDELPMEAEPRGANQPMADDRPDDQQPKTEDEMQLWPLIKVVRIYIKAEVLSTGVVLVDLPGFGDANLARDAVAEGYLSQCAALWIISPITRAVDDKEARALLDRSFKRQLVLDGSLSNLTFVCSKTDDYDVRETVESISIATPIIKKIHVQIAEIEASISAYTEKLTSMHQVQVPELMGKLKAAENRIQELSSVSEKLEKDVKSEQLADENDGARPKRGAEEALLGEAAEDPATKRAKTGSIDTNDDTDTAPRIPQQVGEEEAGNEMIDDNETRDKRAAELREQTELRDALAEQLRQLKECMKTAEETYNALSADRYRLKKECGVQCVQLRNDYSRKRIKLDFAQGQKELDEETAFTASGKKKTRRSTKGKRAKKPEPARDYSELARNLPVFCVSSRAYQRLRSENEASSSVSGFRDVEETEIPGLQQHAKKLSAKNELQRGQTILQGLLQVLASLSAWAESDGASGGSINFSEAGMDVHLEPAQEEQLNKAASQLTAILSDATDKFIGNLVNIMETKVLAKMNQLVQKSQVEAPKIVAVWARPRSKGGLMWQSYRAICRNKGNKTASKTSKSFNDELISTLLDGLLPTWTAAFNTKVPAALATYQTQMDRAVDRFHRELKQHCDRQIHPVLVQSARGVQHQLHRAVHTAGQDIEVFRKTVIQQPRACTCTAMGPVYESCAKEAGKGCLQRMRNAMERHVAQHNEPMYEQMAAQASSELAYFVEHVLPAPLPAKLGTSRVVQANRAGGTGAGADDDGAVHPDVLLGRFFSECRCMMGKAEGGVPETMQCAQESIREVLETVAAVFPGEAV</sequence>
<feature type="compositionally biased region" description="Basic and acidic residues" evidence="2">
    <location>
        <begin position="707"/>
        <end position="732"/>
    </location>
</feature>
<dbReference type="InterPro" id="IPR045063">
    <property type="entry name" value="Dynamin_N"/>
</dbReference>
<keyword evidence="1" id="KW-0175">Coiled coil</keyword>
<evidence type="ECO:0000256" key="1">
    <source>
        <dbReference type="SAM" id="Coils"/>
    </source>
</evidence>
<dbReference type="Pfam" id="PF00350">
    <property type="entry name" value="Dynamin_N"/>
    <property type="match status" value="1"/>
</dbReference>
<evidence type="ECO:0000259" key="4">
    <source>
        <dbReference type="Pfam" id="PF24564"/>
    </source>
</evidence>
<dbReference type="InterPro" id="IPR056024">
    <property type="entry name" value="DUF7605"/>
</dbReference>
<dbReference type="VEuPathDB" id="FungiDB:F503_05402"/>
<dbReference type="EMBL" id="KE148146">
    <property type="protein sequence ID" value="EPE10307.1"/>
    <property type="molecule type" value="Genomic_DNA"/>
</dbReference>
<dbReference type="OrthoDB" id="3598281at2759"/>
<keyword evidence="6" id="KW-1185">Reference proteome</keyword>
<feature type="region of interest" description="Disordered" evidence="2">
    <location>
        <begin position="508"/>
        <end position="540"/>
    </location>
</feature>
<dbReference type="OMA" id="SCIEARN"/>
<dbReference type="HOGENOM" id="CLU_005249_4_1_1"/>
<gene>
    <name evidence="5" type="ORF">F503_05402</name>
</gene>
<feature type="region of interest" description="Disordered" evidence="2">
    <location>
        <begin position="705"/>
        <end position="764"/>
    </location>
</feature>
<dbReference type="Gene3D" id="3.40.50.300">
    <property type="entry name" value="P-loop containing nucleotide triphosphate hydrolases"/>
    <property type="match status" value="2"/>
</dbReference>
<evidence type="ECO:0000313" key="5">
    <source>
        <dbReference type="EMBL" id="EPE10307.1"/>
    </source>
</evidence>
<feature type="region of interest" description="Disordered" evidence="2">
    <location>
        <begin position="1"/>
        <end position="49"/>
    </location>
</feature>
<dbReference type="STRING" id="1262450.S3CBP9"/>
<reference evidence="5 6" key="1">
    <citation type="journal article" date="2013" name="BMC Genomics">
        <title>The genome and transcriptome of the pine saprophyte Ophiostoma piceae, and a comparison with the bark beetle-associated pine pathogen Grosmannia clavigera.</title>
        <authorList>
            <person name="Haridas S."/>
            <person name="Wang Y."/>
            <person name="Lim L."/>
            <person name="Massoumi Alamouti S."/>
            <person name="Jackman S."/>
            <person name="Docking R."/>
            <person name="Robertson G."/>
            <person name="Birol I."/>
            <person name="Bohlmann J."/>
            <person name="Breuil C."/>
        </authorList>
    </citation>
    <scope>NUCLEOTIDE SEQUENCE [LARGE SCALE GENOMIC DNA]</scope>
    <source>
        <strain evidence="5 6">UAMH 11346</strain>
    </source>
</reference>
<feature type="compositionally biased region" description="Low complexity" evidence="2">
    <location>
        <begin position="210"/>
        <end position="225"/>
    </location>
</feature>
<accession>S3CBP9</accession>
<evidence type="ECO:0000259" key="3">
    <source>
        <dbReference type="Pfam" id="PF00350"/>
    </source>
</evidence>
<evidence type="ECO:0000256" key="2">
    <source>
        <dbReference type="SAM" id="MobiDB-lite"/>
    </source>
</evidence>
<feature type="domain" description="Dynamin N-terminal" evidence="3">
    <location>
        <begin position="345"/>
        <end position="614"/>
    </location>
</feature>
<feature type="domain" description="DUF7605" evidence="4">
    <location>
        <begin position="1059"/>
        <end position="1214"/>
    </location>
</feature>
<dbReference type="PANTHER" id="PTHR36681:SF3">
    <property type="entry name" value="NUCLEAR GTPASE, GERMINAL CENTER-ASSOCIATED, TANDEM DUPLICATE 3"/>
    <property type="match status" value="1"/>
</dbReference>
<feature type="compositionally biased region" description="Polar residues" evidence="2">
    <location>
        <begin position="1"/>
        <end position="45"/>
    </location>
</feature>
<proteinExistence type="predicted"/>
<evidence type="ECO:0008006" key="7">
    <source>
        <dbReference type="Google" id="ProtNLM"/>
    </source>
</evidence>
<feature type="compositionally biased region" description="Basic and acidic residues" evidence="2">
    <location>
        <begin position="528"/>
        <end position="540"/>
    </location>
</feature>
<dbReference type="InterPro" id="IPR027417">
    <property type="entry name" value="P-loop_NTPase"/>
</dbReference>
<feature type="coiled-coil region" evidence="1">
    <location>
        <begin position="792"/>
        <end position="833"/>
    </location>
</feature>